<dbReference type="GO" id="GO:0009247">
    <property type="term" value="P:glycolipid biosynthetic process"/>
    <property type="evidence" value="ECO:0007669"/>
    <property type="project" value="UniProtKB-ARBA"/>
</dbReference>
<evidence type="ECO:0000256" key="7">
    <source>
        <dbReference type="SAM" id="Phobius"/>
    </source>
</evidence>
<reference evidence="8 9" key="2">
    <citation type="journal article" date="2011" name="Stand. Genomic Sci.">
        <title>Complete genome sequence of Leadbetterella byssophila type strain (4M15).</title>
        <authorList>
            <person name="Abt B."/>
            <person name="Teshima H."/>
            <person name="Lucas S."/>
            <person name="Lapidus A."/>
            <person name="Del Rio T.G."/>
            <person name="Nolan M."/>
            <person name="Tice H."/>
            <person name="Cheng J.F."/>
            <person name="Pitluck S."/>
            <person name="Liolios K."/>
            <person name="Pagani I."/>
            <person name="Ivanova N."/>
            <person name="Mavromatis K."/>
            <person name="Pati A."/>
            <person name="Tapia R."/>
            <person name="Han C."/>
            <person name="Goodwin L."/>
            <person name="Chen A."/>
            <person name="Palaniappan K."/>
            <person name="Land M."/>
            <person name="Hauser L."/>
            <person name="Chang Y.J."/>
            <person name="Jeffries C.D."/>
            <person name="Rohde M."/>
            <person name="Goker M."/>
            <person name="Tindall B.J."/>
            <person name="Detter J.C."/>
            <person name="Woyke T."/>
            <person name="Bristow J."/>
            <person name="Eisen J.A."/>
            <person name="Markowitz V."/>
            <person name="Hugenholtz P."/>
            <person name="Klenk H.P."/>
            <person name="Kyrpides N.C."/>
        </authorList>
    </citation>
    <scope>NUCLEOTIDE SEQUENCE [LARGE SCALE GENOMIC DNA]</scope>
    <source>
        <strain evidence="9">DSM 17132 / JCM 16389 / KACC 11308 / NBRC 106382 / 4M15</strain>
    </source>
</reference>
<dbReference type="Pfam" id="PF03279">
    <property type="entry name" value="Lip_A_acyltrans"/>
    <property type="match status" value="1"/>
</dbReference>
<dbReference type="HOGENOM" id="CLU_049421_4_1_10"/>
<evidence type="ECO:0000256" key="3">
    <source>
        <dbReference type="ARBA" id="ARBA00022519"/>
    </source>
</evidence>
<accession>E4RTM2</accession>
<dbReference type="PANTHER" id="PTHR30606:SF10">
    <property type="entry name" value="PHOSPHATIDYLINOSITOL MANNOSIDE ACYLTRANSFERASE"/>
    <property type="match status" value="1"/>
</dbReference>
<keyword evidence="7" id="KW-1133">Transmembrane helix</keyword>
<proteinExistence type="predicted"/>
<keyword evidence="7" id="KW-0812">Transmembrane</keyword>
<evidence type="ECO:0000256" key="6">
    <source>
        <dbReference type="ARBA" id="ARBA00023315"/>
    </source>
</evidence>
<dbReference type="GO" id="GO:0005886">
    <property type="term" value="C:plasma membrane"/>
    <property type="evidence" value="ECO:0007669"/>
    <property type="project" value="UniProtKB-SubCell"/>
</dbReference>
<name>E4RTM2_LEAB4</name>
<dbReference type="eggNOG" id="COG1560">
    <property type="taxonomic scope" value="Bacteria"/>
</dbReference>
<dbReference type="EMBL" id="CP002305">
    <property type="protein sequence ID" value="ADQ16879.1"/>
    <property type="molecule type" value="Genomic_DNA"/>
</dbReference>
<evidence type="ECO:0000256" key="1">
    <source>
        <dbReference type="ARBA" id="ARBA00004533"/>
    </source>
</evidence>
<dbReference type="InterPro" id="IPR004960">
    <property type="entry name" value="LipA_acyltrans"/>
</dbReference>
<evidence type="ECO:0000256" key="4">
    <source>
        <dbReference type="ARBA" id="ARBA00022679"/>
    </source>
</evidence>
<dbReference type="KEGG" id="lby:Lbys_1157"/>
<keyword evidence="9" id="KW-1185">Reference proteome</keyword>
<dbReference type="AlphaFoldDB" id="E4RTM2"/>
<keyword evidence="5 7" id="KW-0472">Membrane</keyword>
<gene>
    <name evidence="8" type="ordered locus">Lbys_1157</name>
</gene>
<evidence type="ECO:0000313" key="9">
    <source>
        <dbReference type="Proteomes" id="UP000007435"/>
    </source>
</evidence>
<keyword evidence="3" id="KW-0997">Cell inner membrane</keyword>
<keyword evidence="4" id="KW-0808">Transferase</keyword>
<protein>
    <submittedName>
        <fullName evidence="8">Lipid A biosynthesis acyltransferase</fullName>
    </submittedName>
</protein>
<reference key="1">
    <citation type="submission" date="2010-11" db="EMBL/GenBank/DDBJ databases">
        <title>The complete genome of Leadbetterella byssophila DSM 17132.</title>
        <authorList>
            <consortium name="US DOE Joint Genome Institute (JGI-PGF)"/>
            <person name="Lucas S."/>
            <person name="Copeland A."/>
            <person name="Lapidus A."/>
            <person name="Glavina del Rio T."/>
            <person name="Dalin E."/>
            <person name="Tice H."/>
            <person name="Bruce D."/>
            <person name="Goodwin L."/>
            <person name="Pitluck S."/>
            <person name="Kyrpides N."/>
            <person name="Mavromatis K."/>
            <person name="Ivanova N."/>
            <person name="Teshima H."/>
            <person name="Brettin T."/>
            <person name="Detter J.C."/>
            <person name="Han C."/>
            <person name="Tapia R."/>
            <person name="Land M."/>
            <person name="Hauser L."/>
            <person name="Markowitz V."/>
            <person name="Cheng J.-F."/>
            <person name="Hugenholtz P."/>
            <person name="Woyke T."/>
            <person name="Wu D."/>
            <person name="Tindall B."/>
            <person name="Pomrenke H.G."/>
            <person name="Brambilla E."/>
            <person name="Klenk H.-P."/>
            <person name="Eisen J.A."/>
        </authorList>
    </citation>
    <scope>NUCLEOTIDE SEQUENCE [LARGE SCALE GENOMIC DNA]</scope>
    <source>
        <strain>DSM 17132</strain>
    </source>
</reference>
<evidence type="ECO:0000256" key="2">
    <source>
        <dbReference type="ARBA" id="ARBA00022475"/>
    </source>
</evidence>
<keyword evidence="6 8" id="KW-0012">Acyltransferase</keyword>
<dbReference type="STRING" id="649349.Lbys_1157"/>
<organism evidence="8 9">
    <name type="scientific">Leadbetterella byssophila (strain DSM 17132 / JCM 16389 / KACC 11308 / NBRC 106382 / 4M15)</name>
    <dbReference type="NCBI Taxonomy" id="649349"/>
    <lineage>
        <taxon>Bacteria</taxon>
        <taxon>Pseudomonadati</taxon>
        <taxon>Bacteroidota</taxon>
        <taxon>Cytophagia</taxon>
        <taxon>Cytophagales</taxon>
        <taxon>Leadbetterellaceae</taxon>
        <taxon>Leadbetterella</taxon>
    </lineage>
</organism>
<dbReference type="CDD" id="cd07984">
    <property type="entry name" value="LPLAT_LABLAT-like"/>
    <property type="match status" value="1"/>
</dbReference>
<feature type="transmembrane region" description="Helical" evidence="7">
    <location>
        <begin position="12"/>
        <end position="36"/>
    </location>
</feature>
<dbReference type="Proteomes" id="UP000007435">
    <property type="component" value="Chromosome"/>
</dbReference>
<dbReference type="GO" id="GO:0016746">
    <property type="term" value="F:acyltransferase activity"/>
    <property type="evidence" value="ECO:0007669"/>
    <property type="project" value="UniProtKB-KW"/>
</dbReference>
<sequence>MEAISFYLLYPLIWAFSLLPLRILYLFSDFVLYPLLYKVVGYRKKVVRDNILSVYPDWSEERRLELESKFYHYLSDLFIETIKGFSISFSELNKRVSYANLEEFNAYFERYDGLVMTAGHVGNYEWLAQHFPQFRHLKMGVPYRKLTNPYFDKAFRASRERGGATLFHTDKTWDYLGEVTGKYLLVLANDQSAPAAKSFWVKFLNRDTSFFEGTEKIARQLNAPVIFVKISVPKRGHYRVSFHLITEDPSKEELGHILNEHARLLEENIHAAPQYWLWSHKRWKHKKPAGFTYGFTRRIS</sequence>
<evidence type="ECO:0000313" key="8">
    <source>
        <dbReference type="EMBL" id="ADQ16879.1"/>
    </source>
</evidence>
<comment type="subcellular location">
    <subcellularLocation>
        <location evidence="1">Cell inner membrane</location>
    </subcellularLocation>
</comment>
<keyword evidence="2" id="KW-1003">Cell membrane</keyword>
<dbReference type="PANTHER" id="PTHR30606">
    <property type="entry name" value="LIPID A BIOSYNTHESIS LAUROYL ACYLTRANSFERASE"/>
    <property type="match status" value="1"/>
</dbReference>
<dbReference type="OrthoDB" id="9801955at2"/>
<evidence type="ECO:0000256" key="5">
    <source>
        <dbReference type="ARBA" id="ARBA00023136"/>
    </source>
</evidence>
<dbReference type="RefSeq" id="WP_013407929.1">
    <property type="nucleotide sequence ID" value="NC_014655.1"/>
</dbReference>